<dbReference type="GO" id="GO:0005886">
    <property type="term" value="C:plasma membrane"/>
    <property type="evidence" value="ECO:0007669"/>
    <property type="project" value="TreeGrafter"/>
</dbReference>
<evidence type="ECO:0000256" key="1">
    <source>
        <dbReference type="ARBA" id="ARBA00022448"/>
    </source>
</evidence>
<sequence>MTCVLETKGVTRRLPDPDPVTLVDAVTMSVQPGEFLAIVGPSGCGKSSLLYLLGLIDRPSRGEVLIQGRETAGLSERERSLLRLEQIGLVFQFHFLIPEFTAAENVALPMRRLGRLSPMAVRRRTDELLSLVGLDRAGGRRPDCLSGGERQRVAIARALANDPPLLLCDEPTGNLDSANTQIVVNEFQRLATANDRAIICVTHDPSVASAAHRRLHMLDGRIQA</sequence>
<dbReference type="PANTHER" id="PTHR24220:SF86">
    <property type="entry name" value="ABC TRANSPORTER ABCH.1"/>
    <property type="match status" value="1"/>
</dbReference>
<evidence type="ECO:0000313" key="6">
    <source>
        <dbReference type="Proteomes" id="UP000250358"/>
    </source>
</evidence>
<dbReference type="InterPro" id="IPR027417">
    <property type="entry name" value="P-loop_NTPase"/>
</dbReference>
<dbReference type="Gene3D" id="3.40.50.300">
    <property type="entry name" value="P-loop containing nucleotide triphosphate hydrolases"/>
    <property type="match status" value="1"/>
</dbReference>
<protein>
    <submittedName>
        <fullName evidence="5">Lipoprotein-releasing system ATP-binding protein LolD</fullName>
        <ecNumber evidence="5">3.6.3.-</ecNumber>
    </submittedName>
</protein>
<evidence type="ECO:0000259" key="4">
    <source>
        <dbReference type="PROSITE" id="PS50893"/>
    </source>
</evidence>
<reference evidence="5 6" key="1">
    <citation type="submission" date="2018-06" db="EMBL/GenBank/DDBJ databases">
        <authorList>
            <consortium name="Pathogen Informatics"/>
            <person name="Doyle S."/>
        </authorList>
    </citation>
    <scope>NUCLEOTIDE SEQUENCE [LARGE SCALE GENOMIC DNA]</scope>
    <source>
        <strain evidence="5 6">NCTC11165</strain>
    </source>
</reference>
<feature type="domain" description="ABC transporter" evidence="4">
    <location>
        <begin position="5"/>
        <end position="224"/>
    </location>
</feature>
<dbReference type="InterPro" id="IPR003439">
    <property type="entry name" value="ABC_transporter-like_ATP-bd"/>
</dbReference>
<keyword evidence="1" id="KW-0813">Transport</keyword>
<accession>A0A2X1AHE6</accession>
<dbReference type="InterPro" id="IPR015854">
    <property type="entry name" value="ABC_transpr_LolD-like"/>
</dbReference>
<dbReference type="RefSeq" id="WP_128115301.1">
    <property type="nucleotide sequence ID" value="NZ_UAQM01000002.1"/>
</dbReference>
<dbReference type="GO" id="GO:0016887">
    <property type="term" value="F:ATP hydrolysis activity"/>
    <property type="evidence" value="ECO:0007669"/>
    <property type="project" value="InterPro"/>
</dbReference>
<dbReference type="Pfam" id="PF00005">
    <property type="entry name" value="ABC_tran"/>
    <property type="match status" value="1"/>
</dbReference>
<dbReference type="AlphaFoldDB" id="A0A2X1AHE6"/>
<dbReference type="SUPFAM" id="SSF52540">
    <property type="entry name" value="P-loop containing nucleoside triphosphate hydrolases"/>
    <property type="match status" value="1"/>
</dbReference>
<proteinExistence type="predicted"/>
<dbReference type="PANTHER" id="PTHR24220">
    <property type="entry name" value="IMPORT ATP-BINDING PROTEIN"/>
    <property type="match status" value="1"/>
</dbReference>
<dbReference type="EMBL" id="UAQM01000002">
    <property type="protein sequence ID" value="SPU43100.1"/>
    <property type="molecule type" value="Genomic_DNA"/>
</dbReference>
<gene>
    <name evidence="5" type="primary">lolD_1</name>
    <name evidence="5" type="ORF">NCTC11165_01038</name>
</gene>
<dbReference type="PROSITE" id="PS00211">
    <property type="entry name" value="ABC_TRANSPORTER_1"/>
    <property type="match status" value="1"/>
</dbReference>
<evidence type="ECO:0000256" key="2">
    <source>
        <dbReference type="ARBA" id="ARBA00022741"/>
    </source>
</evidence>
<dbReference type="InterPro" id="IPR017871">
    <property type="entry name" value="ABC_transporter-like_CS"/>
</dbReference>
<organism evidence="5 6">
    <name type="scientific">Brevundimonas diminuta</name>
    <name type="common">Pseudomonas diminuta</name>
    <dbReference type="NCBI Taxonomy" id="293"/>
    <lineage>
        <taxon>Bacteria</taxon>
        <taxon>Pseudomonadati</taxon>
        <taxon>Pseudomonadota</taxon>
        <taxon>Alphaproteobacteria</taxon>
        <taxon>Caulobacterales</taxon>
        <taxon>Caulobacteraceae</taxon>
        <taxon>Brevundimonas</taxon>
    </lineage>
</organism>
<dbReference type="SMART" id="SM00382">
    <property type="entry name" value="AAA"/>
    <property type="match status" value="1"/>
</dbReference>
<dbReference type="GO" id="GO:0022857">
    <property type="term" value="F:transmembrane transporter activity"/>
    <property type="evidence" value="ECO:0007669"/>
    <property type="project" value="TreeGrafter"/>
</dbReference>
<keyword evidence="5" id="KW-0449">Lipoprotein</keyword>
<dbReference type="CDD" id="cd03255">
    <property type="entry name" value="ABC_MJ0796_LolCDE_FtsE"/>
    <property type="match status" value="1"/>
</dbReference>
<keyword evidence="2" id="KW-0547">Nucleotide-binding</keyword>
<dbReference type="PROSITE" id="PS50893">
    <property type="entry name" value="ABC_TRANSPORTER_2"/>
    <property type="match status" value="1"/>
</dbReference>
<name>A0A2X1AHE6_BREDI</name>
<evidence type="ECO:0000256" key="3">
    <source>
        <dbReference type="ARBA" id="ARBA00022840"/>
    </source>
</evidence>
<keyword evidence="3 5" id="KW-0067">ATP-binding</keyword>
<dbReference type="InterPro" id="IPR003593">
    <property type="entry name" value="AAA+_ATPase"/>
</dbReference>
<dbReference type="InterPro" id="IPR017911">
    <property type="entry name" value="MacB-like_ATP-bd"/>
</dbReference>
<dbReference type="EC" id="3.6.3.-" evidence="5"/>
<evidence type="ECO:0000313" key="5">
    <source>
        <dbReference type="EMBL" id="SPU43100.1"/>
    </source>
</evidence>
<dbReference type="Proteomes" id="UP000250358">
    <property type="component" value="Unassembled WGS sequence"/>
</dbReference>
<dbReference type="GO" id="GO:0005524">
    <property type="term" value="F:ATP binding"/>
    <property type="evidence" value="ECO:0007669"/>
    <property type="project" value="UniProtKB-KW"/>
</dbReference>
<keyword evidence="5" id="KW-0378">Hydrolase</keyword>